<dbReference type="EMBL" id="MU853757">
    <property type="protein sequence ID" value="KAK3944901.1"/>
    <property type="molecule type" value="Genomic_DNA"/>
</dbReference>
<feature type="region of interest" description="Disordered" evidence="1">
    <location>
        <begin position="266"/>
        <end position="420"/>
    </location>
</feature>
<proteinExistence type="predicted"/>
<feature type="region of interest" description="Disordered" evidence="1">
    <location>
        <begin position="231"/>
        <end position="252"/>
    </location>
</feature>
<evidence type="ECO:0000313" key="2">
    <source>
        <dbReference type="EMBL" id="KAK3944901.1"/>
    </source>
</evidence>
<dbReference type="Gene3D" id="2.30.30.40">
    <property type="entry name" value="SH3 Domains"/>
    <property type="match status" value="1"/>
</dbReference>
<evidence type="ECO:0008006" key="4">
    <source>
        <dbReference type="Google" id="ProtNLM"/>
    </source>
</evidence>
<accession>A0AAN6S9L9</accession>
<feature type="compositionally biased region" description="Low complexity" evidence="1">
    <location>
        <begin position="504"/>
        <end position="520"/>
    </location>
</feature>
<dbReference type="InterPro" id="IPR036028">
    <property type="entry name" value="SH3-like_dom_sf"/>
</dbReference>
<evidence type="ECO:0000313" key="3">
    <source>
        <dbReference type="Proteomes" id="UP001303473"/>
    </source>
</evidence>
<feature type="compositionally biased region" description="Basic and acidic residues" evidence="1">
    <location>
        <begin position="309"/>
        <end position="325"/>
    </location>
</feature>
<protein>
    <recommendedName>
        <fullName evidence="4">SH3 domain-containing protein</fullName>
    </recommendedName>
</protein>
<dbReference type="SUPFAM" id="SSF50044">
    <property type="entry name" value="SH3-domain"/>
    <property type="match status" value="1"/>
</dbReference>
<dbReference type="Proteomes" id="UP001303473">
    <property type="component" value="Unassembled WGS sequence"/>
</dbReference>
<comment type="caution">
    <text evidence="2">The sequence shown here is derived from an EMBL/GenBank/DDBJ whole genome shotgun (WGS) entry which is preliminary data.</text>
</comment>
<feature type="region of interest" description="Disordered" evidence="1">
    <location>
        <begin position="152"/>
        <end position="176"/>
    </location>
</feature>
<keyword evidence="3" id="KW-1185">Reference proteome</keyword>
<feature type="region of interest" description="Disordered" evidence="1">
    <location>
        <begin position="837"/>
        <end position="897"/>
    </location>
</feature>
<dbReference type="AlphaFoldDB" id="A0AAN6S9L9"/>
<feature type="compositionally biased region" description="Polar residues" evidence="1">
    <location>
        <begin position="871"/>
        <end position="889"/>
    </location>
</feature>
<gene>
    <name evidence="2" type="ORF">QBC46DRAFT_437685</name>
</gene>
<organism evidence="2 3">
    <name type="scientific">Diplogelasinospora grovesii</name>
    <dbReference type="NCBI Taxonomy" id="303347"/>
    <lineage>
        <taxon>Eukaryota</taxon>
        <taxon>Fungi</taxon>
        <taxon>Dikarya</taxon>
        <taxon>Ascomycota</taxon>
        <taxon>Pezizomycotina</taxon>
        <taxon>Sordariomycetes</taxon>
        <taxon>Sordariomycetidae</taxon>
        <taxon>Sordariales</taxon>
        <taxon>Diplogelasinosporaceae</taxon>
        <taxon>Diplogelasinospora</taxon>
    </lineage>
</organism>
<feature type="region of interest" description="Disordered" evidence="1">
    <location>
        <begin position="504"/>
        <end position="529"/>
    </location>
</feature>
<reference evidence="3" key="1">
    <citation type="journal article" date="2023" name="Mol. Phylogenet. Evol.">
        <title>Genome-scale phylogeny and comparative genomics of the fungal order Sordariales.</title>
        <authorList>
            <person name="Hensen N."/>
            <person name="Bonometti L."/>
            <person name="Westerberg I."/>
            <person name="Brannstrom I.O."/>
            <person name="Guillou S."/>
            <person name="Cros-Aarteil S."/>
            <person name="Calhoun S."/>
            <person name="Haridas S."/>
            <person name="Kuo A."/>
            <person name="Mondo S."/>
            <person name="Pangilinan J."/>
            <person name="Riley R."/>
            <person name="LaButti K."/>
            <person name="Andreopoulos B."/>
            <person name="Lipzen A."/>
            <person name="Chen C."/>
            <person name="Yan M."/>
            <person name="Daum C."/>
            <person name="Ng V."/>
            <person name="Clum A."/>
            <person name="Steindorff A."/>
            <person name="Ohm R.A."/>
            <person name="Martin F."/>
            <person name="Silar P."/>
            <person name="Natvig D.O."/>
            <person name="Lalanne C."/>
            <person name="Gautier V."/>
            <person name="Ament-Velasquez S.L."/>
            <person name="Kruys A."/>
            <person name="Hutchinson M.I."/>
            <person name="Powell A.J."/>
            <person name="Barry K."/>
            <person name="Miller A.N."/>
            <person name="Grigoriev I.V."/>
            <person name="Debuchy R."/>
            <person name="Gladieux P."/>
            <person name="Hiltunen Thoren M."/>
            <person name="Johannesson H."/>
        </authorList>
    </citation>
    <scope>NUCLEOTIDE SEQUENCE [LARGE SCALE GENOMIC DNA]</scope>
    <source>
        <strain evidence="3">CBS 340.73</strain>
    </source>
</reference>
<feature type="compositionally biased region" description="Polar residues" evidence="1">
    <location>
        <begin position="340"/>
        <end position="383"/>
    </location>
</feature>
<sequence>MDDDVHDLVLGPFRDVVAKGKTAVENAKEAGAQPMQKAAQSLVSNGERALKKIEPLCKRQLDEYGPNFVDALKENDDISGFREQLNEMLWDLEDAVEADGFDAEIYTKLQTTLRAAALKISDIVVRMKLEHPHIEPELSVVSEMSRAPSAALSHISDTQQIYPPSPLPDQTPRSVPQTEYIHPVDEAIVMEAKAGPVQSWDDRQRTEVQAQQLANGVEALGIVEEVVEPQQRSAESVLPEEIPPEPSIDPWQATKQLPTNAINLAEGEGNEQLERRPRLLSGGDEPGLISPITPHQEETSVFPTTQRPRRLDIGVEHMMRQEQGQRQKHTPPGAADDNNPWRNTLPSQRPPSATLTSSVGDGDSTAASSNESIQGSVYTSSPRGSRGARDSLVSPLTGTRNSVQSNPDFQIQTSPSVASPRDSVYSVAEQTQALPTLTAALAASWSSTAATAQPIIPILNHGHGYHPRLPTVPQEGSNLSDQPGLEAVVQPVEDGLIPVMDETTGQQQQAGGSGQGTSPQTPAPTRQPDCNIDLRSSFYQYKGFCEGAKEIIRGDLGVRKVKKPGIGAGTVIVAKCRHCMFELIWKGVEADLNRSSDANYTTANVSFRLRFLSKSHLPARHIDDQLYGCLFCIHSGRTCEESDATVFFTQKQLFAHLARHPRPLPHVPGLKVVDAQQVPPELRNDYDLHFTHPPGTVTNSALRTPPDRAAVLQFAAGAKIVGVEFPAKYNGEWGIGWADNVRAAFPLDCVRLSPPEKRDVRMQATSNMSAVARWKRHPREKNGKDKDQMVQWLKFDRGEVITSISFPYTEHWCWSGYNARGKWGIFPQSFIEPNTLREAPTGDRASNWSNEGKTGVFARMSTRRPRVGSRPESSASHSSGEAPTITGGQHSPRPSIY</sequence>
<evidence type="ECO:0000256" key="1">
    <source>
        <dbReference type="SAM" id="MobiDB-lite"/>
    </source>
</evidence>
<name>A0AAN6S9L9_9PEZI</name>
<feature type="compositionally biased region" description="Polar residues" evidence="1">
    <location>
        <begin position="394"/>
        <end position="417"/>
    </location>
</feature>